<evidence type="ECO:0000313" key="11">
    <source>
        <dbReference type="Proteomes" id="UP000046395"/>
    </source>
</evidence>
<evidence type="ECO:0000256" key="6">
    <source>
        <dbReference type="ARBA" id="ARBA00022787"/>
    </source>
</evidence>
<dbReference type="WBParaSite" id="TMUE_2000008722.1">
    <property type="protein sequence ID" value="TMUE_2000008722.1"/>
    <property type="gene ID" value="WBGene00295130"/>
</dbReference>
<comment type="similarity">
    <text evidence="2">Belongs to the Tom40 family.</text>
</comment>
<keyword evidence="9" id="KW-0472">Membrane</keyword>
<keyword evidence="8" id="KW-0496">Mitochondrion</keyword>
<proteinExistence type="inferred from homology"/>
<evidence type="ECO:0000256" key="10">
    <source>
        <dbReference type="SAM" id="MobiDB-lite"/>
    </source>
</evidence>
<dbReference type="Proteomes" id="UP000046395">
    <property type="component" value="Unassembled WGS sequence"/>
</dbReference>
<evidence type="ECO:0000256" key="9">
    <source>
        <dbReference type="ARBA" id="ARBA00023136"/>
    </source>
</evidence>
<keyword evidence="7" id="KW-0653">Protein transport</keyword>
<keyword evidence="5" id="KW-0812">Transmembrane</keyword>
<dbReference type="InterPro" id="IPR027246">
    <property type="entry name" value="Porin_Euk/Tom40"/>
</dbReference>
<evidence type="ECO:0000256" key="5">
    <source>
        <dbReference type="ARBA" id="ARBA00022692"/>
    </source>
</evidence>
<name>A0A5S6QPD0_TRIMR</name>
<evidence type="ECO:0000256" key="4">
    <source>
        <dbReference type="ARBA" id="ARBA00022452"/>
    </source>
</evidence>
<evidence type="ECO:0000256" key="1">
    <source>
        <dbReference type="ARBA" id="ARBA00004374"/>
    </source>
</evidence>
<reference evidence="12" key="1">
    <citation type="submission" date="2019-12" db="UniProtKB">
        <authorList>
            <consortium name="WormBaseParasite"/>
        </authorList>
    </citation>
    <scope>IDENTIFICATION</scope>
</reference>
<dbReference type="InterPro" id="IPR023614">
    <property type="entry name" value="Porin_dom_sf"/>
</dbReference>
<dbReference type="PANTHER" id="PTHR10802">
    <property type="entry name" value="MITOCHONDRIAL IMPORT RECEPTOR SUBUNIT TOM40"/>
    <property type="match status" value="1"/>
</dbReference>
<evidence type="ECO:0000256" key="2">
    <source>
        <dbReference type="ARBA" id="ARBA00010510"/>
    </source>
</evidence>
<dbReference type="InterPro" id="IPR037930">
    <property type="entry name" value="Tom40"/>
</dbReference>
<comment type="subcellular location">
    <subcellularLocation>
        <location evidence="1">Mitochondrion outer membrane</location>
        <topology evidence="1">Multi-pass membrane protein</topology>
    </subcellularLocation>
</comment>
<keyword evidence="11" id="KW-1185">Reference proteome</keyword>
<evidence type="ECO:0000256" key="3">
    <source>
        <dbReference type="ARBA" id="ARBA00022448"/>
    </source>
</evidence>
<dbReference type="Gene3D" id="2.40.160.10">
    <property type="entry name" value="Porin"/>
    <property type="match status" value="1"/>
</dbReference>
<keyword evidence="6" id="KW-1000">Mitochondrion outer membrane</keyword>
<dbReference type="AlphaFoldDB" id="A0A5S6QPD0"/>
<sequence length="315" mass="34579">MVLTADCEAAPPPSEVVPTGPASAPQLFPLNPGVVEDIHKKCKDLYPICFDGAKLLINKGLSSHFQVTHTVTMGPFSSGYRFGAMYVGSQRFGPESFPVLLAETDVGGNLNANYIHQFTDNIRCKFAAQIQNNAFAGAQLTAEYRAPLYSATASLVNIDLVHDNGYMTFSYLRRVLPQLDCGLEYAYQYARPIPGGQFGMINYALRYNGKNFKLSSTFGSMGARLTYFHKQQPNLQFGVELESNWGAQENIASFAYQADIPKANATFRAAVDSNFTVSAALEKRLLPMPFTIVLSGVMNHMKNMFRIGFGFVLGG</sequence>
<dbReference type="STRING" id="70415.A0A5S6QPD0"/>
<dbReference type="GO" id="GO:0005741">
    <property type="term" value="C:mitochondrial outer membrane"/>
    <property type="evidence" value="ECO:0007669"/>
    <property type="project" value="UniProtKB-SubCell"/>
</dbReference>
<evidence type="ECO:0000256" key="8">
    <source>
        <dbReference type="ARBA" id="ARBA00023128"/>
    </source>
</evidence>
<dbReference type="GO" id="GO:0030150">
    <property type="term" value="P:protein import into mitochondrial matrix"/>
    <property type="evidence" value="ECO:0007669"/>
    <property type="project" value="InterPro"/>
</dbReference>
<evidence type="ECO:0000313" key="12">
    <source>
        <dbReference type="WBParaSite" id="TMUE_2000008722.1"/>
    </source>
</evidence>
<dbReference type="CDD" id="cd07305">
    <property type="entry name" value="Porin3_Tom40"/>
    <property type="match status" value="1"/>
</dbReference>
<keyword evidence="3" id="KW-0813">Transport</keyword>
<accession>A0A5S6QPD0</accession>
<protein>
    <submittedName>
        <fullName evidence="12">Mitochondrial import receptor subunit TOM40 homolog</fullName>
    </submittedName>
</protein>
<dbReference type="Pfam" id="PF01459">
    <property type="entry name" value="Porin_3"/>
    <property type="match status" value="1"/>
</dbReference>
<feature type="region of interest" description="Disordered" evidence="10">
    <location>
        <begin position="1"/>
        <end position="21"/>
    </location>
</feature>
<evidence type="ECO:0000256" key="7">
    <source>
        <dbReference type="ARBA" id="ARBA00022927"/>
    </source>
</evidence>
<keyword evidence="4" id="KW-1134">Transmembrane beta strand</keyword>
<dbReference type="GO" id="GO:0008320">
    <property type="term" value="F:protein transmembrane transporter activity"/>
    <property type="evidence" value="ECO:0007669"/>
    <property type="project" value="InterPro"/>
</dbReference>
<organism evidence="11 12">
    <name type="scientific">Trichuris muris</name>
    <name type="common">Mouse whipworm</name>
    <dbReference type="NCBI Taxonomy" id="70415"/>
    <lineage>
        <taxon>Eukaryota</taxon>
        <taxon>Metazoa</taxon>
        <taxon>Ecdysozoa</taxon>
        <taxon>Nematoda</taxon>
        <taxon>Enoplea</taxon>
        <taxon>Dorylaimia</taxon>
        <taxon>Trichinellida</taxon>
        <taxon>Trichuridae</taxon>
        <taxon>Trichuris</taxon>
    </lineage>
</organism>